<dbReference type="EMBL" id="SLWV01000023">
    <property type="protein sequence ID" value="TCO71051.1"/>
    <property type="molecule type" value="Genomic_DNA"/>
</dbReference>
<keyword evidence="1" id="KW-1133">Transmembrane helix</keyword>
<accession>A0A4R2KC09</accession>
<gene>
    <name evidence="3" type="ORF">EV214_12339</name>
</gene>
<dbReference type="Pfam" id="PF07670">
    <property type="entry name" value="Gate"/>
    <property type="match status" value="1"/>
</dbReference>
<proteinExistence type="predicted"/>
<dbReference type="InterPro" id="IPR011642">
    <property type="entry name" value="Gate_dom"/>
</dbReference>
<evidence type="ECO:0000313" key="4">
    <source>
        <dbReference type="Proteomes" id="UP000294919"/>
    </source>
</evidence>
<keyword evidence="4" id="KW-1185">Reference proteome</keyword>
<dbReference type="OrthoDB" id="9805623at2"/>
<sequence>MFVKFMETISVYAIPLIILIIPIYGFIKKVKVYEAFTEGAKEGFTTGVTIIPYLVAMLVAIGIFRASGALDILVSVVSPITNLFGMPAEVLPMALMRPLSGGGASGIMNDLFTTYGPDSLIGRMASVMNGSTETTFYVLAVYFGAVGIKKTRHAVPAGLIADVVGLLTAVFVTNLMFK</sequence>
<dbReference type="AlphaFoldDB" id="A0A4R2KC09"/>
<dbReference type="InterPro" id="IPR052549">
    <property type="entry name" value="SpmB"/>
</dbReference>
<organism evidence="3 4">
    <name type="scientific">Marinisporobacter balticus</name>
    <dbReference type="NCBI Taxonomy" id="2018667"/>
    <lineage>
        <taxon>Bacteria</taxon>
        <taxon>Bacillati</taxon>
        <taxon>Bacillota</taxon>
        <taxon>Clostridia</taxon>
        <taxon>Peptostreptococcales</taxon>
        <taxon>Thermotaleaceae</taxon>
        <taxon>Marinisporobacter</taxon>
    </lineage>
</organism>
<feature type="domain" description="Nucleoside transporter/FeoB GTPase Gate" evidence="2">
    <location>
        <begin position="49"/>
        <end position="149"/>
    </location>
</feature>
<reference evidence="3 4" key="1">
    <citation type="submission" date="2019-03" db="EMBL/GenBank/DDBJ databases">
        <title>Genomic Encyclopedia of Type Strains, Phase IV (KMG-IV): sequencing the most valuable type-strain genomes for metagenomic binning, comparative biology and taxonomic classification.</title>
        <authorList>
            <person name="Goeker M."/>
        </authorList>
    </citation>
    <scope>NUCLEOTIDE SEQUENCE [LARGE SCALE GENOMIC DNA]</scope>
    <source>
        <strain evidence="3 4">DSM 102940</strain>
    </source>
</reference>
<evidence type="ECO:0000313" key="3">
    <source>
        <dbReference type="EMBL" id="TCO71051.1"/>
    </source>
</evidence>
<dbReference type="Proteomes" id="UP000294919">
    <property type="component" value="Unassembled WGS sequence"/>
</dbReference>
<comment type="caution">
    <text evidence="3">The sequence shown here is derived from an EMBL/GenBank/DDBJ whole genome shotgun (WGS) entry which is preliminary data.</text>
</comment>
<feature type="transmembrane region" description="Helical" evidence="1">
    <location>
        <begin position="9"/>
        <end position="27"/>
    </location>
</feature>
<feature type="transmembrane region" description="Helical" evidence="1">
    <location>
        <begin position="159"/>
        <end position="177"/>
    </location>
</feature>
<protein>
    <submittedName>
        <fullName evidence="3">Spore maturation protein B</fullName>
    </submittedName>
</protein>
<name>A0A4R2KC09_9FIRM</name>
<evidence type="ECO:0000259" key="2">
    <source>
        <dbReference type="Pfam" id="PF07670"/>
    </source>
</evidence>
<dbReference type="PANTHER" id="PTHR35793">
    <property type="entry name" value="INNER MEMBRANE PROTEIN YJIG"/>
    <property type="match status" value="1"/>
</dbReference>
<dbReference type="GO" id="GO:0005886">
    <property type="term" value="C:plasma membrane"/>
    <property type="evidence" value="ECO:0007669"/>
    <property type="project" value="TreeGrafter"/>
</dbReference>
<dbReference type="RefSeq" id="WP_132246811.1">
    <property type="nucleotide sequence ID" value="NZ_SLWV01000023.1"/>
</dbReference>
<dbReference type="PANTHER" id="PTHR35793:SF2">
    <property type="entry name" value="INNER MEMBRANE PROTEIN YJIG"/>
    <property type="match status" value="1"/>
</dbReference>
<keyword evidence="1" id="KW-0472">Membrane</keyword>
<keyword evidence="1" id="KW-0812">Transmembrane</keyword>
<evidence type="ECO:0000256" key="1">
    <source>
        <dbReference type="SAM" id="Phobius"/>
    </source>
</evidence>
<feature type="transmembrane region" description="Helical" evidence="1">
    <location>
        <begin position="47"/>
        <end position="64"/>
    </location>
</feature>